<organism evidence="1 2">
    <name type="scientific">Lolium multiflorum</name>
    <name type="common">Italian ryegrass</name>
    <name type="synonym">Lolium perenne subsp. multiflorum</name>
    <dbReference type="NCBI Taxonomy" id="4521"/>
    <lineage>
        <taxon>Eukaryota</taxon>
        <taxon>Viridiplantae</taxon>
        <taxon>Streptophyta</taxon>
        <taxon>Embryophyta</taxon>
        <taxon>Tracheophyta</taxon>
        <taxon>Spermatophyta</taxon>
        <taxon>Magnoliopsida</taxon>
        <taxon>Liliopsida</taxon>
        <taxon>Poales</taxon>
        <taxon>Poaceae</taxon>
        <taxon>BOP clade</taxon>
        <taxon>Pooideae</taxon>
        <taxon>Poodae</taxon>
        <taxon>Poeae</taxon>
        <taxon>Poeae Chloroplast Group 2 (Poeae type)</taxon>
        <taxon>Loliodinae</taxon>
        <taxon>Loliinae</taxon>
        <taxon>Lolium</taxon>
    </lineage>
</organism>
<reference evidence="1" key="1">
    <citation type="submission" date="2023-07" db="EMBL/GenBank/DDBJ databases">
        <title>A chromosome-level genome assembly of Lolium multiflorum.</title>
        <authorList>
            <person name="Chen Y."/>
            <person name="Copetti D."/>
            <person name="Kolliker R."/>
            <person name="Studer B."/>
        </authorList>
    </citation>
    <scope>NUCLEOTIDE SEQUENCE</scope>
    <source>
        <strain evidence="1">02402/16</strain>
        <tissue evidence="1">Leaf</tissue>
    </source>
</reference>
<sequence length="140" mass="16260">MDSPMEWARLHHGHGQSPFLPPPKFRLSLSRPEIWLMESNTSLKLLKPRLVVSWQFSGNYQVATDHLRLTQAWLVIGKEGGTIKALKAKPGAGIQELFVYFDYVRFMKSKKLQTRKKGVMSFWIHMSAPLHCHFFCFIMN</sequence>
<accession>A0AAD8VU54</accession>
<name>A0AAD8VU54_LOLMU</name>
<dbReference type="EMBL" id="JAUUTY010000006">
    <property type="protein sequence ID" value="KAK1616968.1"/>
    <property type="molecule type" value="Genomic_DNA"/>
</dbReference>
<dbReference type="Proteomes" id="UP001231189">
    <property type="component" value="Unassembled WGS sequence"/>
</dbReference>
<evidence type="ECO:0000313" key="1">
    <source>
        <dbReference type="EMBL" id="KAK1616968.1"/>
    </source>
</evidence>
<protein>
    <submittedName>
        <fullName evidence="1">Uncharacterized protein</fullName>
    </submittedName>
</protein>
<gene>
    <name evidence="1" type="ORF">QYE76_022485</name>
</gene>
<proteinExistence type="predicted"/>
<evidence type="ECO:0000313" key="2">
    <source>
        <dbReference type="Proteomes" id="UP001231189"/>
    </source>
</evidence>
<keyword evidence="2" id="KW-1185">Reference proteome</keyword>
<comment type="caution">
    <text evidence="1">The sequence shown here is derived from an EMBL/GenBank/DDBJ whole genome shotgun (WGS) entry which is preliminary data.</text>
</comment>
<dbReference type="AlphaFoldDB" id="A0AAD8VU54"/>